<sequence>MDHCEWMNVKTVKICAPVLKSCIIHDSLPDGRENNDCDVKVDAQSLVMKEECWEDEDFKDDMVPGCLLTHLKALKIGILSENKNPKSKYKNSRQVDLSFLKYFLKNA</sequence>
<gene>
    <name evidence="2" type="ORF">GIB67_029614</name>
</gene>
<organism evidence="2 3">
    <name type="scientific">Kingdonia uniflora</name>
    <dbReference type="NCBI Taxonomy" id="39325"/>
    <lineage>
        <taxon>Eukaryota</taxon>
        <taxon>Viridiplantae</taxon>
        <taxon>Streptophyta</taxon>
        <taxon>Embryophyta</taxon>
        <taxon>Tracheophyta</taxon>
        <taxon>Spermatophyta</taxon>
        <taxon>Magnoliopsida</taxon>
        <taxon>Ranunculales</taxon>
        <taxon>Circaeasteraceae</taxon>
        <taxon>Kingdonia</taxon>
    </lineage>
</organism>
<comment type="caution">
    <text evidence="2">The sequence shown here is derived from an EMBL/GenBank/DDBJ whole genome shotgun (WGS) entry which is preliminary data.</text>
</comment>
<feature type="domain" description="FBD" evidence="1">
    <location>
        <begin position="63"/>
        <end position="107"/>
    </location>
</feature>
<evidence type="ECO:0000259" key="1">
    <source>
        <dbReference type="Pfam" id="PF08387"/>
    </source>
</evidence>
<protein>
    <recommendedName>
        <fullName evidence="1">FBD domain-containing protein</fullName>
    </recommendedName>
</protein>
<dbReference type="AlphaFoldDB" id="A0A7J7LL93"/>
<accession>A0A7J7LL93</accession>
<evidence type="ECO:0000313" key="2">
    <source>
        <dbReference type="EMBL" id="KAF6143445.1"/>
    </source>
</evidence>
<proteinExistence type="predicted"/>
<reference evidence="2 3" key="1">
    <citation type="journal article" date="2020" name="IScience">
        <title>Genome Sequencing of the Endangered Kingdonia uniflora (Circaeasteraceae, Ranunculales) Reveals Potential Mechanisms of Evolutionary Specialization.</title>
        <authorList>
            <person name="Sun Y."/>
            <person name="Deng T."/>
            <person name="Zhang A."/>
            <person name="Moore M.J."/>
            <person name="Landis J.B."/>
            <person name="Lin N."/>
            <person name="Zhang H."/>
            <person name="Zhang X."/>
            <person name="Huang J."/>
            <person name="Zhang X."/>
            <person name="Sun H."/>
            <person name="Wang H."/>
        </authorList>
    </citation>
    <scope>NUCLEOTIDE SEQUENCE [LARGE SCALE GENOMIC DNA]</scope>
    <source>
        <strain evidence="2">TB1705</strain>
        <tissue evidence="2">Leaf</tissue>
    </source>
</reference>
<keyword evidence="3" id="KW-1185">Reference proteome</keyword>
<name>A0A7J7LL93_9MAGN</name>
<dbReference type="Pfam" id="PF08387">
    <property type="entry name" value="FBD"/>
    <property type="match status" value="1"/>
</dbReference>
<dbReference type="EMBL" id="JACGCM010002205">
    <property type="protein sequence ID" value="KAF6143445.1"/>
    <property type="molecule type" value="Genomic_DNA"/>
</dbReference>
<evidence type="ECO:0000313" key="3">
    <source>
        <dbReference type="Proteomes" id="UP000541444"/>
    </source>
</evidence>
<dbReference type="Proteomes" id="UP000541444">
    <property type="component" value="Unassembled WGS sequence"/>
</dbReference>
<dbReference type="InterPro" id="IPR006566">
    <property type="entry name" value="FBD"/>
</dbReference>